<dbReference type="HAMAP" id="MF_04017">
    <property type="entry name" value="HSV_CVC1"/>
    <property type="match status" value="1"/>
</dbReference>
<evidence type="ECO:0000313" key="8">
    <source>
        <dbReference type="Proteomes" id="UP000202345"/>
    </source>
</evidence>
<dbReference type="GO" id="GO:0051276">
    <property type="term" value="P:chromosome organization"/>
    <property type="evidence" value="ECO:0007669"/>
    <property type="project" value="InterPro"/>
</dbReference>
<dbReference type="InterPro" id="IPR007640">
    <property type="entry name" value="UL17-like"/>
</dbReference>
<dbReference type="Proteomes" id="UP000202345">
    <property type="component" value="Segment"/>
</dbReference>
<keyword evidence="4" id="KW-0946">Virion</keyword>
<reference evidence="7" key="1">
    <citation type="journal article" date="2017" name="Arch. Virol.">
        <title>Complete genome sequence and evolution analysis of a columbid herpesvirus type 1 from feral pigeon in China.</title>
        <authorList>
            <person name="Guo Y."/>
            <person name="Li S."/>
            <person name="Sun X."/>
            <person name="He Y."/>
            <person name="Zhao H."/>
            <person name="Wang Y."/>
            <person name="Zhao P."/>
            <person name="Xing M."/>
        </authorList>
    </citation>
    <scope>NUCLEOTIDE SEQUENCE [LARGE SCALE GENOMIC DNA]</scope>
    <source>
        <strain evidence="7">HLJ</strain>
    </source>
</reference>
<keyword evidence="3" id="KW-1188">Viral release from host cell</keyword>
<evidence type="ECO:0000256" key="4">
    <source>
        <dbReference type="ARBA" id="ARBA00022844"/>
    </source>
</evidence>
<keyword evidence="6" id="KW-0231">Viral genome packaging</keyword>
<gene>
    <name evidence="7" type="ORF">CoHVHLJ_027</name>
</gene>
<proteinExistence type="inferred from homology"/>
<evidence type="ECO:0000256" key="3">
    <source>
        <dbReference type="ARBA" id="ARBA00022612"/>
    </source>
</evidence>
<keyword evidence="1" id="KW-0167">Capsid protein</keyword>
<dbReference type="Pfam" id="PF04559">
    <property type="entry name" value="Herpes_UL17"/>
    <property type="match status" value="1"/>
</dbReference>
<evidence type="ECO:0000256" key="5">
    <source>
        <dbReference type="ARBA" id="ARBA00022921"/>
    </source>
</evidence>
<organism evidence="7">
    <name type="scientific">Columbid alphaherpesvirus 1</name>
    <dbReference type="NCBI Taxonomy" id="93386"/>
    <lineage>
        <taxon>Viruses</taxon>
        <taxon>Duplodnaviria</taxon>
        <taxon>Heunggongvirae</taxon>
        <taxon>Peploviricota</taxon>
        <taxon>Herviviricetes</taxon>
        <taxon>Herpesvirales</taxon>
        <taxon>Orthoherpesviridae</taxon>
        <taxon>Alphaherpesvirinae</taxon>
        <taxon>Mardivirus</taxon>
        <taxon>Mardivirus columbidalpha1</taxon>
    </lineage>
</organism>
<protein>
    <submittedName>
        <fullName evidence="7">DNA packaging tegument protein UL17</fullName>
    </submittedName>
</protein>
<name>A0A1V0M8F5_9ALPH</name>
<sequence>METHVSNETRYLIQTGGPEGSTARLVHLVITDACISAVGIDVGALKELVVNRRAAGTSPNQTEVRVEVQTRFHATGACTDWERADATYVSSGALVGVLIPSVPGLAGVFAATRRDAGGLFVSLPVKCDDKGRFDPFNVSVIRLCTTPPGVDYPSFADIEFTYEELLPGGTRYEADERRTTALCLQFIRHSGRAERRFGAAIAELRAKMESLLSGDIRRGDAAAGDAVAVDVIDIAESSTPFDDPQTASRIEEDNRELNALIRKAANAINRRRPVGRGATRSTAGVVSGLRQGALAVLDESGGGDARTAGTDQGAVLSGLEPIGSGRFVGGTAGSNRLERRLDRGPAITQALEDVLLFDGLDRAPLSPRDVLGIAMAVMSGGSAPDDEWRRRPISVVPRTHFGTGRRFYVISYEPSMAWGGRGHGSTSTMATSLGKMLAEACAAAKVARPIELGPAERRKLAEDAPVLADALGLTDAPLPLRPFSVGAEAELRARFRAACSSAVARAVGETLKTRPALRQLLSYDVVDKHEIFIHVTADRAPTMIASCVMAAVEERDASFARGALANATLAYLASDPASPYVTYATGRHAGRPALEYAKATAEGGLFAFDYYSSGGECVKVSSRPIPVIMEDVDRLRNAGQGAAAQPQSRSCRFPPWFAGRAVCERHLPGESYAYTCLGYNERLDILVVLPGGFALYLNAAKHFHWSRDLTEAVLARAFRRGAERALSARPYKY</sequence>
<evidence type="ECO:0000313" key="7">
    <source>
        <dbReference type="EMBL" id="ARD71337.1"/>
    </source>
</evidence>
<keyword evidence="2" id="KW-1048">Host nucleus</keyword>
<accession>A0A1V0M8F5</accession>
<keyword evidence="5" id="KW-0426">Late protein</keyword>
<dbReference type="EMBL" id="KX589235">
    <property type="protein sequence ID" value="ARD71337.1"/>
    <property type="molecule type" value="Genomic_DNA"/>
</dbReference>
<evidence type="ECO:0000256" key="2">
    <source>
        <dbReference type="ARBA" id="ARBA00022562"/>
    </source>
</evidence>
<dbReference type="GO" id="GO:0019028">
    <property type="term" value="C:viral capsid"/>
    <property type="evidence" value="ECO:0007669"/>
    <property type="project" value="UniProtKB-KW"/>
</dbReference>
<evidence type="ECO:0000256" key="6">
    <source>
        <dbReference type="ARBA" id="ARBA00023219"/>
    </source>
</evidence>
<evidence type="ECO:0000256" key="1">
    <source>
        <dbReference type="ARBA" id="ARBA00022561"/>
    </source>
</evidence>
<keyword evidence="8" id="KW-1185">Reference proteome</keyword>